<evidence type="ECO:0000313" key="1">
    <source>
        <dbReference type="EMBL" id="QGZ90752.1"/>
    </source>
</evidence>
<evidence type="ECO:0000313" key="2">
    <source>
        <dbReference type="Proteomes" id="UP000438345"/>
    </source>
</evidence>
<protein>
    <submittedName>
        <fullName evidence="1">Uncharacterized protein</fullName>
    </submittedName>
</protein>
<dbReference type="EMBL" id="CP046973">
    <property type="protein sequence ID" value="QGZ90752.1"/>
    <property type="molecule type" value="Genomic_DNA"/>
</dbReference>
<name>A0A857D5C4_MICAE</name>
<reference evidence="1 2" key="1">
    <citation type="submission" date="2019-12" db="EMBL/GenBank/DDBJ databases">
        <title>Complete genome sequence of Microcystis aeruginosa strain FD4.</title>
        <authorList>
            <person name="Urakawa H."/>
        </authorList>
    </citation>
    <scope>NUCLEOTIDE SEQUENCE [LARGE SCALE GENOMIC DNA]</scope>
    <source>
        <strain evidence="1 2">FD4</strain>
    </source>
</reference>
<sequence>MPAKKYIVSLTENERAFLQELTQKGKAAARKINHARILLKADISQENGGWNAPQISEALDVSRVC</sequence>
<accession>A0A857D5C4</accession>
<gene>
    <name evidence="1" type="ORF">GQR42_15675</name>
</gene>
<proteinExistence type="predicted"/>
<dbReference type="Proteomes" id="UP000438345">
    <property type="component" value="Chromosome"/>
</dbReference>
<organism evidence="1 2">
    <name type="scientific">Microcystis aeruginosa FD4</name>
    <dbReference type="NCBI Taxonomy" id="2686288"/>
    <lineage>
        <taxon>Bacteria</taxon>
        <taxon>Bacillati</taxon>
        <taxon>Cyanobacteriota</taxon>
        <taxon>Cyanophyceae</taxon>
        <taxon>Oscillatoriophycideae</taxon>
        <taxon>Chroococcales</taxon>
        <taxon>Microcystaceae</taxon>
        <taxon>Microcystis</taxon>
    </lineage>
</organism>
<dbReference type="RefSeq" id="WP_158200659.1">
    <property type="nucleotide sequence ID" value="NZ_CP046973.1"/>
</dbReference>
<dbReference type="AlphaFoldDB" id="A0A857D5C4"/>